<accession>A0A6C0F566</accession>
<reference evidence="2" key="1">
    <citation type="journal article" date="2020" name="Nature">
        <title>Giant virus diversity and host interactions through global metagenomics.</title>
        <authorList>
            <person name="Schulz F."/>
            <person name="Roux S."/>
            <person name="Paez-Espino D."/>
            <person name="Jungbluth S."/>
            <person name="Walsh D.A."/>
            <person name="Denef V.J."/>
            <person name="McMahon K.D."/>
            <person name="Konstantinidis K.T."/>
            <person name="Eloe-Fadrosh E.A."/>
            <person name="Kyrpides N.C."/>
            <person name="Woyke T."/>
        </authorList>
    </citation>
    <scope>NUCLEOTIDE SEQUENCE</scope>
    <source>
        <strain evidence="2">GVMAG-S-ERX555967-130</strain>
    </source>
</reference>
<organism evidence="2">
    <name type="scientific">viral metagenome</name>
    <dbReference type="NCBI Taxonomy" id="1070528"/>
    <lineage>
        <taxon>unclassified sequences</taxon>
        <taxon>metagenomes</taxon>
        <taxon>organismal metagenomes</taxon>
    </lineage>
</organism>
<proteinExistence type="predicted"/>
<name>A0A6C0F566_9ZZZZ</name>
<feature type="region of interest" description="Disordered" evidence="1">
    <location>
        <begin position="60"/>
        <end position="85"/>
    </location>
</feature>
<evidence type="ECO:0000256" key="1">
    <source>
        <dbReference type="SAM" id="MobiDB-lite"/>
    </source>
</evidence>
<dbReference type="AlphaFoldDB" id="A0A6C0F566"/>
<dbReference type="EMBL" id="MN738787">
    <property type="protein sequence ID" value="QHT36927.1"/>
    <property type="molecule type" value="Genomic_DNA"/>
</dbReference>
<evidence type="ECO:0000313" key="2">
    <source>
        <dbReference type="EMBL" id="QHT36927.1"/>
    </source>
</evidence>
<sequence>MESSTEQPVTAHPVSVDLQFLKDIYNVITVANQRCQWKMSELYPLGRLVKTLEDTIEKGEKEKQSVGQTNQVKVPPNLIRKKSDT</sequence>
<protein>
    <submittedName>
        <fullName evidence="2">Uncharacterized protein</fullName>
    </submittedName>
</protein>